<dbReference type="Proteomes" id="UP001350972">
    <property type="component" value="Chromosome"/>
</dbReference>
<evidence type="ECO:0000313" key="5">
    <source>
        <dbReference type="Proteomes" id="UP001350972"/>
    </source>
</evidence>
<reference evidence="3 5" key="3">
    <citation type="submission" date="2024-02" db="EMBL/GenBank/DDBJ databases">
        <title>Tn5403 promotes plasmid rearrangements and degradation of the Klebsiella pneumoniae carbapenemase (KPC) transposon Tn4401.</title>
        <authorList>
            <person name="Sheppard A.E."/>
            <person name="Barry K.E."/>
            <person name="Parikh H.I."/>
            <person name="Vegesana K."/>
            <person name="Sebra R."/>
            <person name="George S."/>
            <person name="Sanderson N.D."/>
            <person name="Stoesser N."/>
            <person name="Eyre D.W."/>
            <person name="Crook D.W."/>
            <person name="Walker A.S."/>
            <person name="Mathers A.J."/>
        </authorList>
    </citation>
    <scope>NUCLEOTIDE SEQUENCE [LARGE SCALE GENOMIC DNA]</scope>
    <source>
        <strain evidence="3 5">CAV1921</strain>
    </source>
</reference>
<dbReference type="EMBL" id="CP104450">
    <property type="protein sequence ID" value="UXE36189.1"/>
    <property type="molecule type" value="Genomic_DNA"/>
</dbReference>
<evidence type="ECO:0000313" key="3">
    <source>
        <dbReference type="EMBL" id="WWC14060.1"/>
    </source>
</evidence>
<organism evidence="1 4">
    <name type="scientific">Raoultella ornithinolytica</name>
    <name type="common">Klebsiella ornithinolytica</name>
    <dbReference type="NCBI Taxonomy" id="54291"/>
    <lineage>
        <taxon>Bacteria</taxon>
        <taxon>Pseudomonadati</taxon>
        <taxon>Pseudomonadota</taxon>
        <taxon>Gammaproteobacteria</taxon>
        <taxon>Enterobacterales</taxon>
        <taxon>Enterobacteriaceae</taxon>
        <taxon>Klebsiella/Raoultella group</taxon>
        <taxon>Raoultella</taxon>
    </lineage>
</organism>
<protein>
    <submittedName>
        <fullName evidence="1">DUF1482 domain-containing protein</fullName>
    </submittedName>
    <submittedName>
        <fullName evidence="3">DUF1482 family protein</fullName>
    </submittedName>
    <submittedName>
        <fullName evidence="2">YebW family protein</fullName>
    </submittedName>
</protein>
<evidence type="ECO:0000313" key="1">
    <source>
        <dbReference type="EMBL" id="PIK83445.1"/>
    </source>
</evidence>
<name>A0A225TXM4_RAOOR</name>
<dbReference type="Proteomes" id="UP001064206">
    <property type="component" value="Chromosome"/>
</dbReference>
<dbReference type="RefSeq" id="WP_088912143.1">
    <property type="nucleotide sequence ID" value="NZ_AP021983.1"/>
</dbReference>
<dbReference type="EMBL" id="CP145163">
    <property type="protein sequence ID" value="WWC14060.1"/>
    <property type="molecule type" value="Genomic_DNA"/>
</dbReference>
<dbReference type="EMBL" id="NKYI01000022">
    <property type="protein sequence ID" value="PIK83445.1"/>
    <property type="molecule type" value="Genomic_DNA"/>
</dbReference>
<reference evidence="2" key="2">
    <citation type="submission" date="2022-09" db="EMBL/GenBank/DDBJ databases">
        <title>Multidrug resistance Raoultella ornithinolytica Strain MQB_Silv_108.</title>
        <authorList>
            <person name="Quintela-Baluja M."/>
        </authorList>
    </citation>
    <scope>NUCLEOTIDE SEQUENCE</scope>
    <source>
        <strain evidence="2">MQB_Silv_108</strain>
    </source>
</reference>
<dbReference type="Proteomes" id="UP000229713">
    <property type="component" value="Unassembled WGS sequence"/>
</dbReference>
<dbReference type="AlphaFoldDB" id="A0A225TXM4"/>
<proteinExistence type="predicted"/>
<gene>
    <name evidence="1" type="ORF">CFY86_14305</name>
    <name evidence="3" type="ORF">LM286_12470</name>
    <name evidence="2" type="ORF">N2J37_16685</name>
</gene>
<reference evidence="1 4" key="1">
    <citation type="submission" date="2017-07" db="EMBL/GenBank/DDBJ databases">
        <title>Raoultella ornithinolytica strain HH3 draft genome.</title>
        <authorList>
            <person name="Duceppe M.-O."/>
            <person name="Huang H."/>
            <person name="Phipps-Todd B."/>
        </authorList>
    </citation>
    <scope>NUCLEOTIDE SEQUENCE [LARGE SCALE GENOMIC DNA]</scope>
    <source>
        <strain evidence="1 4">HH3</strain>
    </source>
</reference>
<keyword evidence="5" id="KW-1185">Reference proteome</keyword>
<dbReference type="InterPro" id="IPR009954">
    <property type="entry name" value="DUF1482"/>
</dbReference>
<evidence type="ECO:0000313" key="2">
    <source>
        <dbReference type="EMBL" id="UXE36189.1"/>
    </source>
</evidence>
<accession>A0A225TXM4</accession>
<sequence length="63" mass="6680">MSSLFALVLSISMTVGGTQEVLLGVYDSEQACQSAAVEQDVKGECYPLKGLLEEHPAGFTAQM</sequence>
<evidence type="ECO:0000313" key="4">
    <source>
        <dbReference type="Proteomes" id="UP000229713"/>
    </source>
</evidence>
<dbReference type="Pfam" id="PF07358">
    <property type="entry name" value="DUF1482"/>
    <property type="match status" value="1"/>
</dbReference>